<dbReference type="Pfam" id="PF00023">
    <property type="entry name" value="Ank"/>
    <property type="match status" value="1"/>
</dbReference>
<evidence type="ECO:0000256" key="2">
    <source>
        <dbReference type="ARBA" id="ARBA00023043"/>
    </source>
</evidence>
<reference evidence="4 5" key="1">
    <citation type="journal article" date="2013" name="Proc. Natl. Acad. Sci. U.S.A.">
        <title>Fine-scale variation in meiotic recombination in Mimulus inferred from population shotgun sequencing.</title>
        <authorList>
            <person name="Hellsten U."/>
            <person name="Wright K.M."/>
            <person name="Jenkins J."/>
            <person name="Shu S."/>
            <person name="Yuan Y."/>
            <person name="Wessler S.R."/>
            <person name="Schmutz J."/>
            <person name="Willis J.H."/>
            <person name="Rokhsar D.S."/>
        </authorList>
    </citation>
    <scope>NUCLEOTIDE SEQUENCE [LARGE SCALE GENOMIC DNA]</scope>
    <source>
        <strain evidence="5">cv. DUN x IM62</strain>
    </source>
</reference>
<evidence type="ECO:0000256" key="3">
    <source>
        <dbReference type="PROSITE-ProRule" id="PRU00023"/>
    </source>
</evidence>
<dbReference type="Proteomes" id="UP000030748">
    <property type="component" value="Unassembled WGS sequence"/>
</dbReference>
<name>A0A022PU24_ERYGU</name>
<dbReference type="InterPro" id="IPR036770">
    <property type="entry name" value="Ankyrin_rpt-contain_sf"/>
</dbReference>
<keyword evidence="2 3" id="KW-0040">ANK repeat</keyword>
<dbReference type="SUPFAM" id="SSF48403">
    <property type="entry name" value="Ankyrin repeat"/>
    <property type="match status" value="1"/>
</dbReference>
<protein>
    <submittedName>
        <fullName evidence="4">Uncharacterized protein</fullName>
    </submittedName>
</protein>
<feature type="non-terminal residue" evidence="4">
    <location>
        <position position="129"/>
    </location>
</feature>
<dbReference type="PROSITE" id="PS50088">
    <property type="entry name" value="ANK_REPEAT"/>
    <property type="match status" value="2"/>
</dbReference>
<dbReference type="PROSITE" id="PS50297">
    <property type="entry name" value="ANK_REP_REGION"/>
    <property type="match status" value="2"/>
</dbReference>
<dbReference type="STRING" id="4155.A0A022PU24"/>
<sequence length="129" mass="14144">MGLQQSKDELLYEKVNSGSVEEIKSLRRDGAGLEWIDKEGKTPLIVACMNPQLYNVANTLIELGANVNAYRPGRQAGTPLHHAAKRGLEQTLKLLLSHGANAMVMNDDCQTPLDVARSKGYTNIVRAIE</sequence>
<evidence type="ECO:0000313" key="5">
    <source>
        <dbReference type="Proteomes" id="UP000030748"/>
    </source>
</evidence>
<accession>A0A022PU24</accession>
<dbReference type="Pfam" id="PF12796">
    <property type="entry name" value="Ank_2"/>
    <property type="match status" value="1"/>
</dbReference>
<proteinExistence type="predicted"/>
<feature type="repeat" description="ANK" evidence="3">
    <location>
        <begin position="39"/>
        <end position="72"/>
    </location>
</feature>
<dbReference type="SMART" id="SM00248">
    <property type="entry name" value="ANK"/>
    <property type="match status" value="2"/>
</dbReference>
<evidence type="ECO:0000256" key="1">
    <source>
        <dbReference type="ARBA" id="ARBA00022737"/>
    </source>
</evidence>
<gene>
    <name evidence="4" type="ORF">MIMGU_mgv1a0213981mg</name>
</gene>
<dbReference type="Gene3D" id="1.25.40.20">
    <property type="entry name" value="Ankyrin repeat-containing domain"/>
    <property type="match status" value="1"/>
</dbReference>
<feature type="repeat" description="ANK" evidence="3">
    <location>
        <begin position="75"/>
        <end position="107"/>
    </location>
</feature>
<dbReference type="PANTHER" id="PTHR24171:SF9">
    <property type="entry name" value="ANKYRIN REPEAT DOMAIN-CONTAINING PROTEIN 39"/>
    <property type="match status" value="1"/>
</dbReference>
<dbReference type="PANTHER" id="PTHR24171">
    <property type="entry name" value="ANKYRIN REPEAT DOMAIN-CONTAINING PROTEIN 39-RELATED"/>
    <property type="match status" value="1"/>
</dbReference>
<evidence type="ECO:0000313" key="4">
    <source>
        <dbReference type="EMBL" id="EYU18318.1"/>
    </source>
</evidence>
<keyword evidence="1" id="KW-0677">Repeat</keyword>
<dbReference type="InterPro" id="IPR002110">
    <property type="entry name" value="Ankyrin_rpt"/>
</dbReference>
<keyword evidence="5" id="KW-1185">Reference proteome</keyword>
<dbReference type="AlphaFoldDB" id="A0A022PU24"/>
<organism evidence="4 5">
    <name type="scientific">Erythranthe guttata</name>
    <name type="common">Yellow monkey flower</name>
    <name type="synonym">Mimulus guttatus</name>
    <dbReference type="NCBI Taxonomy" id="4155"/>
    <lineage>
        <taxon>Eukaryota</taxon>
        <taxon>Viridiplantae</taxon>
        <taxon>Streptophyta</taxon>
        <taxon>Embryophyta</taxon>
        <taxon>Tracheophyta</taxon>
        <taxon>Spermatophyta</taxon>
        <taxon>Magnoliopsida</taxon>
        <taxon>eudicotyledons</taxon>
        <taxon>Gunneridae</taxon>
        <taxon>Pentapetalae</taxon>
        <taxon>asterids</taxon>
        <taxon>lamiids</taxon>
        <taxon>Lamiales</taxon>
        <taxon>Phrymaceae</taxon>
        <taxon>Erythranthe</taxon>
    </lineage>
</organism>
<dbReference type="EMBL" id="KI632336">
    <property type="protein sequence ID" value="EYU18318.1"/>
    <property type="molecule type" value="Genomic_DNA"/>
</dbReference>